<dbReference type="RefSeq" id="WP_163734841.1">
    <property type="nucleotide sequence ID" value="NZ_JAAGOA010000004.1"/>
</dbReference>
<organism evidence="1 2">
    <name type="scientific">Phytoactinopolyspora halotolerans</name>
    <dbReference type="NCBI Taxonomy" id="1981512"/>
    <lineage>
        <taxon>Bacteria</taxon>
        <taxon>Bacillati</taxon>
        <taxon>Actinomycetota</taxon>
        <taxon>Actinomycetes</taxon>
        <taxon>Jiangellales</taxon>
        <taxon>Jiangellaceae</taxon>
        <taxon>Phytoactinopolyspora</taxon>
    </lineage>
</organism>
<evidence type="ECO:0000313" key="1">
    <source>
        <dbReference type="EMBL" id="NED99951.1"/>
    </source>
</evidence>
<protein>
    <recommendedName>
        <fullName evidence="3">DUF559 domain-containing protein</fullName>
    </recommendedName>
</protein>
<dbReference type="InterPro" id="IPR011335">
    <property type="entry name" value="Restrct_endonuc-II-like"/>
</dbReference>
<dbReference type="EMBL" id="JAAGOA010000004">
    <property type="protein sequence ID" value="NED99951.1"/>
    <property type="molecule type" value="Genomic_DNA"/>
</dbReference>
<evidence type="ECO:0008006" key="3">
    <source>
        <dbReference type="Google" id="ProtNLM"/>
    </source>
</evidence>
<dbReference type="Gene3D" id="3.40.960.10">
    <property type="entry name" value="VSR Endonuclease"/>
    <property type="match status" value="1"/>
</dbReference>
<gene>
    <name evidence="1" type="ORF">G1H10_07190</name>
</gene>
<keyword evidence="2" id="KW-1185">Reference proteome</keyword>
<name>A0A6L9S612_9ACTN</name>
<accession>A0A6L9S612</accession>
<comment type="caution">
    <text evidence="1">The sequence shown here is derived from an EMBL/GenBank/DDBJ whole genome shotgun (WGS) entry which is preliminary data.</text>
</comment>
<dbReference type="Proteomes" id="UP000475214">
    <property type="component" value="Unassembled WGS sequence"/>
</dbReference>
<reference evidence="1 2" key="1">
    <citation type="submission" date="2020-02" db="EMBL/GenBank/DDBJ databases">
        <authorList>
            <person name="Li X.-J."/>
            <person name="Han X.-M."/>
        </authorList>
    </citation>
    <scope>NUCLEOTIDE SEQUENCE [LARGE SCALE GENOMIC DNA]</scope>
    <source>
        <strain evidence="1 2">CCTCC AB 2017055</strain>
    </source>
</reference>
<sequence>MVIPDELTQLISAQDGLVTRRQALCAGVTPAAIAHALGRGRKWQHVTRGVYATFTGPLQPRHHLRAALLTTGDGGVVSGAMACRAYGLRYVPETAETVVLIPERSRRRTTPFVVVRRTTKMPESRDIAGIPTASPEQAVLDVCRGMSSLRDIRALLCEAVQRGLTTPDRILTMLGDARWKGSGLVRRSLDDLTAGCRSAPECELRDLVRRSTVLIEPRWNALLPGTMHRIRPDACWPEARVVVEIDSAEWHRFGDSVERTERRRALYASLGWTVVPVSPRRLREEPDAVLREIEAAVAAGLARTA</sequence>
<dbReference type="AlphaFoldDB" id="A0A6L9S612"/>
<proteinExistence type="predicted"/>
<evidence type="ECO:0000313" key="2">
    <source>
        <dbReference type="Proteomes" id="UP000475214"/>
    </source>
</evidence>
<dbReference type="SUPFAM" id="SSF52980">
    <property type="entry name" value="Restriction endonuclease-like"/>
    <property type="match status" value="1"/>
</dbReference>